<sequence length="201" mass="22182">MESTLSLLVLPAEHLSLAEMPDFSILPQLLTSHSLDYFQAGQEINAMPEVIKVGINYRVVPQNSIPEIQHNIVSYISHHDGGTSRSTGTASPFDPTSNFETRNFEAQLQRATSTRILGLPSGPAISIRNLDVEFAADLRGATSRRNFEAKTSRLNFEAQLRRATPTRNSDVEFAADLRGSTSRRNSDSQLPLATSMSTRHN</sequence>
<reference evidence="2" key="1">
    <citation type="submission" date="2020-03" db="EMBL/GenBank/DDBJ databases">
        <authorList>
            <person name="He L."/>
        </authorList>
    </citation>
    <scope>NUCLEOTIDE SEQUENCE</scope>
    <source>
        <strain evidence="2">CkLH20</strain>
    </source>
</reference>
<comment type="caution">
    <text evidence="2">The sequence shown here is derived from an EMBL/GenBank/DDBJ whole genome shotgun (WGS) entry which is preliminary data.</text>
</comment>
<protein>
    <submittedName>
        <fullName evidence="2">Uncharacterized protein</fullName>
    </submittedName>
</protein>
<dbReference type="OrthoDB" id="3064516at2759"/>
<accession>A0A9P6LDM2</accession>
<gene>
    <name evidence="2" type="ORF">CkaCkLH20_13281</name>
</gene>
<organism evidence="2 3">
    <name type="scientific">Colletotrichum karsti</name>
    <dbReference type="NCBI Taxonomy" id="1095194"/>
    <lineage>
        <taxon>Eukaryota</taxon>
        <taxon>Fungi</taxon>
        <taxon>Dikarya</taxon>
        <taxon>Ascomycota</taxon>
        <taxon>Pezizomycotina</taxon>
        <taxon>Sordariomycetes</taxon>
        <taxon>Hypocreomycetidae</taxon>
        <taxon>Glomerellales</taxon>
        <taxon>Glomerellaceae</taxon>
        <taxon>Colletotrichum</taxon>
        <taxon>Colletotrichum boninense species complex</taxon>
    </lineage>
</organism>
<evidence type="ECO:0000313" key="2">
    <source>
        <dbReference type="EMBL" id="KAF9869248.1"/>
    </source>
</evidence>
<evidence type="ECO:0000256" key="1">
    <source>
        <dbReference type="SAM" id="MobiDB-lite"/>
    </source>
</evidence>
<dbReference type="GeneID" id="62169065"/>
<dbReference type="EMBL" id="JAATWM020000083">
    <property type="protein sequence ID" value="KAF9869248.1"/>
    <property type="molecule type" value="Genomic_DNA"/>
</dbReference>
<keyword evidence="3" id="KW-1185">Reference proteome</keyword>
<evidence type="ECO:0000313" key="3">
    <source>
        <dbReference type="Proteomes" id="UP000781932"/>
    </source>
</evidence>
<proteinExistence type="predicted"/>
<name>A0A9P6LDM2_9PEZI</name>
<feature type="region of interest" description="Disordered" evidence="1">
    <location>
        <begin position="176"/>
        <end position="201"/>
    </location>
</feature>
<feature type="compositionally biased region" description="Polar residues" evidence="1">
    <location>
        <begin position="179"/>
        <end position="201"/>
    </location>
</feature>
<dbReference type="Proteomes" id="UP000781932">
    <property type="component" value="Unassembled WGS sequence"/>
</dbReference>
<dbReference type="AlphaFoldDB" id="A0A9P6LDM2"/>
<reference evidence="2" key="2">
    <citation type="submission" date="2020-11" db="EMBL/GenBank/DDBJ databases">
        <title>Whole genome sequencing of Colletotrichum sp.</title>
        <authorList>
            <person name="Li H."/>
        </authorList>
    </citation>
    <scope>NUCLEOTIDE SEQUENCE</scope>
    <source>
        <strain evidence="2">CkLH20</strain>
    </source>
</reference>
<dbReference type="RefSeq" id="XP_038738709.1">
    <property type="nucleotide sequence ID" value="XM_038895991.1"/>
</dbReference>